<feature type="region of interest" description="Disordered" evidence="1">
    <location>
        <begin position="1"/>
        <end position="126"/>
    </location>
</feature>
<dbReference type="AlphaFoldDB" id="A0A1B9I5E5"/>
<feature type="compositionally biased region" description="Basic and acidic residues" evidence="1">
    <location>
        <begin position="81"/>
        <end position="95"/>
    </location>
</feature>
<reference evidence="2" key="3">
    <citation type="submission" date="2016-07" db="EMBL/GenBank/DDBJ databases">
        <title>Evolution of pathogenesis and genome organization in the Tremellales.</title>
        <authorList>
            <person name="Cuomo C."/>
            <person name="Litvintseva A."/>
            <person name="Heitman J."/>
            <person name="Chen Y."/>
            <person name="Sun S."/>
            <person name="Springer D."/>
            <person name="Dromer F."/>
            <person name="Young S."/>
            <person name="Zeng Q."/>
            <person name="Chapman S."/>
            <person name="Gujja S."/>
            <person name="Saif S."/>
            <person name="Birren B."/>
        </authorList>
    </citation>
    <scope>NUCLEOTIDE SEQUENCE</scope>
    <source>
        <strain evidence="2">CBS 10737</strain>
    </source>
</reference>
<dbReference type="GeneID" id="30171164"/>
<dbReference type="OrthoDB" id="2100128at2759"/>
<reference evidence="2" key="1">
    <citation type="submission" date="2013-07" db="EMBL/GenBank/DDBJ databases">
        <title>The Genome Sequence of Cryptococcus pinus CBS10737.</title>
        <authorList>
            <consortium name="The Broad Institute Genome Sequencing Platform"/>
            <person name="Cuomo C."/>
            <person name="Litvintseva A."/>
            <person name="Chen Y."/>
            <person name="Heitman J."/>
            <person name="Sun S."/>
            <person name="Springer D."/>
            <person name="Dromer F."/>
            <person name="Young S.K."/>
            <person name="Zeng Q."/>
            <person name="Gargeya S."/>
            <person name="Fitzgerald M."/>
            <person name="Abouelleil A."/>
            <person name="Alvarado L."/>
            <person name="Berlin A.M."/>
            <person name="Chapman S.B."/>
            <person name="Dewar J."/>
            <person name="Goldberg J."/>
            <person name="Griggs A."/>
            <person name="Gujja S."/>
            <person name="Hansen M."/>
            <person name="Howarth C."/>
            <person name="Imamovic A."/>
            <person name="Larimer J."/>
            <person name="McCowan C."/>
            <person name="Murphy C."/>
            <person name="Pearson M."/>
            <person name="Priest M."/>
            <person name="Roberts A."/>
            <person name="Saif S."/>
            <person name="Shea T."/>
            <person name="Sykes S."/>
            <person name="Wortman J."/>
            <person name="Nusbaum C."/>
            <person name="Birren B."/>
        </authorList>
    </citation>
    <scope>NUCLEOTIDE SEQUENCE [LARGE SCALE GENOMIC DNA]</scope>
    <source>
        <strain evidence="2">CBS 10737</strain>
    </source>
</reference>
<dbReference type="EMBL" id="KI894009">
    <property type="protein sequence ID" value="OCF50739.1"/>
    <property type="molecule type" value="Genomic_DNA"/>
</dbReference>
<reference evidence="3" key="4">
    <citation type="submission" date="2024-02" db="EMBL/GenBank/DDBJ databases">
        <title>Comparative genomics of Cryptococcus and Kwoniella reveals pathogenesis evolution and contrasting modes of karyotype evolution via chromosome fusion or intercentromeric recombination.</title>
        <authorList>
            <person name="Coelho M.A."/>
            <person name="David-Palma M."/>
            <person name="Shea T."/>
            <person name="Bowers K."/>
            <person name="McGinley-Smith S."/>
            <person name="Mohammad A.W."/>
            <person name="Gnirke A."/>
            <person name="Yurkov A.M."/>
            <person name="Nowrousian M."/>
            <person name="Sun S."/>
            <person name="Cuomo C.A."/>
            <person name="Heitman J."/>
        </authorList>
    </citation>
    <scope>NUCLEOTIDE SEQUENCE</scope>
    <source>
        <strain evidence="3">CBS 10737</strain>
    </source>
</reference>
<protein>
    <submittedName>
        <fullName evidence="2">Uncharacterized protein</fullName>
    </submittedName>
</protein>
<sequence length="439" mass="50556">MQRYQPPHARQRDNQNASRVSGPTTGEGSTHTRTEGRTPREVTHKSYRRDAFEGISEQNVTGQAGPSNYTSLQPVRQYENSTRDKYTPRLSKKDWSNSSQSRSALASPSGDIKPMRKEIGTPTRMDGDDFDFELIQSVSRSGGDGAEGDALKSWDTQERYRSFINRKIDKHYSTFGTLRHTPPLKDSKNEWESLSSIVLLFRKLREGVVASGRIDDFAIEVFESSAQFSILANNKPQLISSLSGLIPGLYQTMADRKGKNKAQNIDMIQGVENLTIRENENRKNEFTSLYLLYQLTILGEKEFWSIYFQLTQSPRKYLKRPFDHTSTSYSQDSQNEVEKPFITTEEINLSVLIARSISFHSFDPIRCFKLVKQATTYERVILSWGEDKIRERAWEVMRKAYMSNGIKWAERFLGVKEDEMDEWVERKGLKVDHGIIKLR</sequence>
<dbReference type="STRING" id="1296096.A0A1B9I5E5"/>
<dbReference type="PANTHER" id="PTHR39398">
    <property type="entry name" value="YALI0F14311P"/>
    <property type="match status" value="1"/>
</dbReference>
<feature type="compositionally biased region" description="Basic and acidic residues" evidence="1">
    <location>
        <begin position="30"/>
        <end position="52"/>
    </location>
</feature>
<keyword evidence="4" id="KW-1185">Reference proteome</keyword>
<dbReference type="EMBL" id="CP144521">
    <property type="protein sequence ID" value="WWC68517.1"/>
    <property type="molecule type" value="Genomic_DNA"/>
</dbReference>
<dbReference type="KEGG" id="kpin:30171164"/>
<feature type="compositionally biased region" description="Polar residues" evidence="1">
    <location>
        <begin position="14"/>
        <end position="29"/>
    </location>
</feature>
<feature type="compositionally biased region" description="Low complexity" evidence="1">
    <location>
        <begin position="96"/>
        <end position="109"/>
    </location>
</feature>
<gene>
    <name evidence="2" type="ORF">I206_02795</name>
    <name evidence="3" type="ORF">I206_102446</name>
</gene>
<dbReference type="RefSeq" id="XP_019011958.1">
    <property type="nucleotide sequence ID" value="XM_019154555.1"/>
</dbReference>
<name>A0A1B9I5E5_9TREE</name>
<evidence type="ECO:0000313" key="2">
    <source>
        <dbReference type="EMBL" id="OCF50739.1"/>
    </source>
</evidence>
<dbReference type="PANTHER" id="PTHR39398:SF1">
    <property type="entry name" value="CSN8_PSMD8_EIF3K DOMAIN-CONTAINING PROTEIN"/>
    <property type="match status" value="1"/>
</dbReference>
<dbReference type="Gene3D" id="1.25.40.990">
    <property type="match status" value="1"/>
</dbReference>
<evidence type="ECO:0000313" key="4">
    <source>
        <dbReference type="Proteomes" id="UP000094020"/>
    </source>
</evidence>
<dbReference type="Proteomes" id="UP000094020">
    <property type="component" value="Chromosome 3"/>
</dbReference>
<evidence type="ECO:0000256" key="1">
    <source>
        <dbReference type="SAM" id="MobiDB-lite"/>
    </source>
</evidence>
<feature type="compositionally biased region" description="Polar residues" evidence="1">
    <location>
        <begin position="56"/>
        <end position="80"/>
    </location>
</feature>
<reference evidence="3" key="2">
    <citation type="submission" date="2013-07" db="EMBL/GenBank/DDBJ databases">
        <authorList>
            <consortium name="The Broad Institute Genome Sequencing Platform"/>
            <person name="Cuomo C."/>
            <person name="Litvintseva A."/>
            <person name="Chen Y."/>
            <person name="Heitman J."/>
            <person name="Sun S."/>
            <person name="Springer D."/>
            <person name="Dromer F."/>
            <person name="Young S.K."/>
            <person name="Zeng Q."/>
            <person name="Gargeya S."/>
            <person name="Fitzgerald M."/>
            <person name="Abouelleil A."/>
            <person name="Alvarado L."/>
            <person name="Berlin A.M."/>
            <person name="Chapman S.B."/>
            <person name="Dewar J."/>
            <person name="Goldberg J."/>
            <person name="Griggs A."/>
            <person name="Gujja S."/>
            <person name="Hansen M."/>
            <person name="Howarth C."/>
            <person name="Imamovic A."/>
            <person name="Larimer J."/>
            <person name="McCowan C."/>
            <person name="Murphy C."/>
            <person name="Pearson M."/>
            <person name="Priest M."/>
            <person name="Roberts A."/>
            <person name="Saif S."/>
            <person name="Shea T."/>
            <person name="Sykes S."/>
            <person name="Wortman J."/>
            <person name="Nusbaum C."/>
            <person name="Birren B."/>
        </authorList>
    </citation>
    <scope>NUCLEOTIDE SEQUENCE</scope>
    <source>
        <strain evidence="3">CBS 10737</strain>
    </source>
</reference>
<evidence type="ECO:0000313" key="3">
    <source>
        <dbReference type="EMBL" id="WWC68517.1"/>
    </source>
</evidence>
<organism evidence="2">
    <name type="scientific">Kwoniella pini CBS 10737</name>
    <dbReference type="NCBI Taxonomy" id="1296096"/>
    <lineage>
        <taxon>Eukaryota</taxon>
        <taxon>Fungi</taxon>
        <taxon>Dikarya</taxon>
        <taxon>Basidiomycota</taxon>
        <taxon>Agaricomycotina</taxon>
        <taxon>Tremellomycetes</taxon>
        <taxon>Tremellales</taxon>
        <taxon>Cryptococcaceae</taxon>
        <taxon>Kwoniella</taxon>
    </lineage>
</organism>
<proteinExistence type="predicted"/>
<accession>A0A1B9I5E5</accession>